<dbReference type="Pfam" id="PF01541">
    <property type="entry name" value="GIY-YIG"/>
    <property type="match status" value="1"/>
</dbReference>
<reference evidence="3 4" key="1">
    <citation type="submission" date="2006-09" db="EMBL/GenBank/DDBJ databases">
        <title>Sequence and annotation of the 288-kb ATCV-1 virus that infects an endosymbiotic Chlorella strain of the heliozoon Acanthocystis turfacea.</title>
        <authorList>
            <person name="Fitzgerald L.A."/>
            <person name="Graves M.V."/>
            <person name="Li X."/>
            <person name="Pfitzner A.J.P."/>
            <person name="Hartigan J."/>
            <person name="Van Etten J.L."/>
        </authorList>
    </citation>
    <scope>NUCLEOTIDE SEQUENCE [LARGE SCALE GENOMIC DNA]</scope>
    <source>
        <strain evidence="3 4">ATCV-1</strain>
    </source>
</reference>
<dbReference type="InterPro" id="IPR000305">
    <property type="entry name" value="GIY-YIG_endonuc"/>
</dbReference>
<proteinExistence type="predicted"/>
<sequence length="344" mass="39138">MIQSYHVYMLVTPKDKAYLGYTSLTPEERFAIHVKNSRKKKGKCVAIEGAIREHGTANILVYDVYKCWDKTEAANMEIRLIEEHKSYIKDNGYNLTKGGDGGVPTDDTRDKMRESSAVRLYRTPKGPRAATAEQIEDAIHWVQHMNLGISQRALSMICGDLLGVSYATIYDHVKRISLSFDDARRVATDEQIEDALHWVISQEFSSMINKTLVEELVANQFSGDRMILRRYLKRHDTTHDIPAGSRGPGPSFQHTEEAKKAISTANSGRKKSNEELKQRQEKRWNNVVAKYANIGIDISKDNLDKIITEYPTAYKAAKYLTRQCPEQFVAIRSILRSHLKNSSV</sequence>
<evidence type="ECO:0000313" key="4">
    <source>
        <dbReference type="Proteomes" id="UP000202420"/>
    </source>
</evidence>
<keyword evidence="4" id="KW-1185">Reference proteome</keyword>
<dbReference type="GeneID" id="5470821"/>
<accession>A7K8N1</accession>
<name>A7K8N1_9PHYC</name>
<dbReference type="Proteomes" id="UP000202420">
    <property type="component" value="Segment"/>
</dbReference>
<dbReference type="SMART" id="SM00465">
    <property type="entry name" value="GIYc"/>
    <property type="match status" value="1"/>
</dbReference>
<dbReference type="Gene3D" id="3.40.1440.10">
    <property type="entry name" value="GIY-YIG endonuclease"/>
    <property type="match status" value="1"/>
</dbReference>
<dbReference type="RefSeq" id="YP_001426752.1">
    <property type="nucleotide sequence ID" value="NC_008724.1"/>
</dbReference>
<dbReference type="KEGG" id="vg:5470821"/>
<evidence type="ECO:0000256" key="1">
    <source>
        <dbReference type="SAM" id="MobiDB-lite"/>
    </source>
</evidence>
<dbReference type="SUPFAM" id="SSF82771">
    <property type="entry name" value="GIY-YIG endonuclease"/>
    <property type="match status" value="1"/>
</dbReference>
<organism evidence="3 4">
    <name type="scientific">Chlorovirus heliozoae</name>
    <dbReference type="NCBI Taxonomy" id="322019"/>
    <lineage>
        <taxon>Viruses</taxon>
        <taxon>Varidnaviria</taxon>
        <taxon>Bamfordvirae</taxon>
        <taxon>Nucleocytoviricota</taxon>
        <taxon>Megaviricetes</taxon>
        <taxon>Algavirales</taxon>
        <taxon>Phycodnaviridae</taxon>
        <taxon>Chlorovirus</taxon>
    </lineage>
</organism>
<dbReference type="InterPro" id="IPR035901">
    <property type="entry name" value="GIY-YIG_endonuc_sf"/>
</dbReference>
<evidence type="ECO:0000313" key="3">
    <source>
        <dbReference type="EMBL" id="ABT16405.1"/>
    </source>
</evidence>
<feature type="region of interest" description="Disordered" evidence="1">
    <location>
        <begin position="238"/>
        <end position="279"/>
    </location>
</feature>
<dbReference type="PROSITE" id="PS50164">
    <property type="entry name" value="GIY_YIG"/>
    <property type="match status" value="1"/>
</dbReference>
<feature type="domain" description="GIY-YIG" evidence="2">
    <location>
        <begin position="3"/>
        <end position="95"/>
    </location>
</feature>
<gene>
    <name evidence="3" type="primary">Z271R</name>
    <name evidence="3" type="ORF">ATCV1_Z271R</name>
</gene>
<dbReference type="EMBL" id="EF101928">
    <property type="protein sequence ID" value="ABT16405.1"/>
    <property type="molecule type" value="Genomic_DNA"/>
</dbReference>
<protein>
    <submittedName>
        <fullName evidence="3">Uncharacterized protein Z271R</fullName>
    </submittedName>
</protein>
<evidence type="ECO:0000259" key="2">
    <source>
        <dbReference type="PROSITE" id="PS50164"/>
    </source>
</evidence>
<dbReference type="OrthoDB" id="12409at10239"/>